<dbReference type="AlphaFoldDB" id="A0A5D8QBF0"/>
<dbReference type="SMART" id="SM00382">
    <property type="entry name" value="AAA"/>
    <property type="match status" value="1"/>
</dbReference>
<dbReference type="PROSITE" id="PS51199">
    <property type="entry name" value="SF4_HELICASE"/>
    <property type="match status" value="2"/>
</dbReference>
<sequence>MEAIGRVPPHSIEAEVSVLGAMMLDKEAVVEASEIITRDDFYRDSHKILFDVMMELFEKGEPVDLVTVIDALRSKNLLEVVGGQDYVSELPMGVVSTTTVPYYAKMIKDKATLRRLIEASGRVVELGFNGGSVDEVLDEAERSIFMISESRTTSGFLSVRDILPESLEMIDRLQKNKGSISGVPSGYSDLDNKTSGFQPSDLVLIAARPSMGKTAFALNIAHNAAIRHKKSVAIFSLEMSKEQLTNRLICSEATIDSQKLRMGMLDDEDWPKLTRAVGVLSQAPIYIDDTPNITISEMRGKLRRLKMEKGLDMVIIDYLQLMQSEKKAESRQQEISNLTRALKGLARELNVPIITLSQLSRAPEARSDHRPMLSDLRECVTGDTLVMLADGTRVPVKDLVGAKPEVFSVDQRGRIIKARSDMVWYVGKRPVFDVILASGRHIRATSKHHLLSGSGWKQVSELTVGDRIACARRIPEPQNTESWSEYRVALLGQLIGDGSSHYRFAPSRELVAQYAEILNDELLRDAATNDLFWDRIIQILPCGEEDVYDLTVPATSSWLADGIVSHNSGAIEQDADVVMFLYREDYYEPETDRKNITEVIIAKQRNGPTGTIELYWLPQYTRFVGLEKARQE</sequence>
<reference evidence="17 18" key="1">
    <citation type="submission" date="2019-08" db="EMBL/GenBank/DDBJ databases">
        <title>Calorimonas adulescens gen. nov., sp. nov., an anaerobic thermophilic bacterium from Sakhalin hot spring.</title>
        <authorList>
            <person name="Khomyakova M.A."/>
            <person name="Merkel A.Y."/>
            <person name="Novikov A."/>
            <person name="Bonch-Osmolovskaya E.A."/>
            <person name="Slobodkin A.I."/>
        </authorList>
    </citation>
    <scope>NUCLEOTIDE SEQUENCE [LARGE SCALE GENOMIC DNA]</scope>
    <source>
        <strain evidence="17 18">A05MB</strain>
    </source>
</reference>
<dbReference type="InterPro" id="IPR007693">
    <property type="entry name" value="DNA_helicase_DnaB-like_N"/>
</dbReference>
<evidence type="ECO:0000256" key="13">
    <source>
        <dbReference type="NCBIfam" id="TIGR00665"/>
    </source>
</evidence>
<dbReference type="RefSeq" id="WP_149546138.1">
    <property type="nucleotide sequence ID" value="NZ_VTPS01000022.1"/>
</dbReference>
<dbReference type="GO" id="GO:0003677">
    <property type="term" value="F:DNA binding"/>
    <property type="evidence" value="ECO:0007669"/>
    <property type="project" value="UniProtKB-UniRule"/>
</dbReference>
<dbReference type="InterPro" id="IPR006141">
    <property type="entry name" value="Intein_N"/>
</dbReference>
<keyword evidence="10" id="KW-0413">Isomerase</keyword>
<dbReference type="NCBIfam" id="TIGR01445">
    <property type="entry name" value="intein_Nterm"/>
    <property type="match status" value="1"/>
</dbReference>
<dbReference type="GO" id="GO:0016887">
    <property type="term" value="F:ATP hydrolysis activity"/>
    <property type="evidence" value="ECO:0007669"/>
    <property type="project" value="RHEA"/>
</dbReference>
<protein>
    <recommendedName>
        <fullName evidence="13 14">Replicative DNA helicase</fullName>
        <ecNumber evidence="13 14">5.6.2.3</ecNumber>
    </recommendedName>
</protein>
<dbReference type="SUPFAM" id="SSF48024">
    <property type="entry name" value="N-terminal domain of DnaB helicase"/>
    <property type="match status" value="1"/>
</dbReference>
<feature type="domain" description="SF4 helicase" evidence="16">
    <location>
        <begin position="176"/>
        <end position="380"/>
    </location>
</feature>
<dbReference type="EMBL" id="VTPS01000022">
    <property type="protein sequence ID" value="TZE80853.1"/>
    <property type="molecule type" value="Genomic_DNA"/>
</dbReference>
<dbReference type="SUPFAM" id="SSF51294">
    <property type="entry name" value="Hedgehog/intein (Hint) domain"/>
    <property type="match status" value="1"/>
</dbReference>
<gene>
    <name evidence="17" type="primary">dnaB</name>
    <name evidence="17" type="ORF">FWJ32_11670</name>
</gene>
<dbReference type="EC" id="5.6.2.3" evidence="13 14"/>
<dbReference type="GO" id="GO:0005829">
    <property type="term" value="C:cytosol"/>
    <property type="evidence" value="ECO:0007669"/>
    <property type="project" value="TreeGrafter"/>
</dbReference>
<keyword evidence="15" id="KW-0175">Coiled coil</keyword>
<evidence type="ECO:0000256" key="1">
    <source>
        <dbReference type="ARBA" id="ARBA00008428"/>
    </source>
</evidence>
<dbReference type="NCBIfam" id="TIGR01443">
    <property type="entry name" value="intein_Cterm"/>
    <property type="match status" value="1"/>
</dbReference>
<dbReference type="PANTHER" id="PTHR30153">
    <property type="entry name" value="REPLICATIVE DNA HELICASE DNAB"/>
    <property type="match status" value="1"/>
</dbReference>
<comment type="caution">
    <text evidence="17">The sequence shown here is derived from an EMBL/GenBank/DDBJ whole genome shotgun (WGS) entry which is preliminary data.</text>
</comment>
<evidence type="ECO:0000256" key="15">
    <source>
        <dbReference type="SAM" id="Coils"/>
    </source>
</evidence>
<dbReference type="InterPro" id="IPR030934">
    <property type="entry name" value="Intein_C"/>
</dbReference>
<dbReference type="InterPro" id="IPR003586">
    <property type="entry name" value="Hint_dom_C"/>
</dbReference>
<dbReference type="SMART" id="SM00305">
    <property type="entry name" value="HintC"/>
    <property type="match status" value="1"/>
</dbReference>
<keyword evidence="18" id="KW-1185">Reference proteome</keyword>
<dbReference type="GO" id="GO:0005524">
    <property type="term" value="F:ATP binding"/>
    <property type="evidence" value="ECO:0007669"/>
    <property type="project" value="UniProtKB-UniRule"/>
</dbReference>
<keyword evidence="9 14" id="KW-0238">DNA-binding</keyword>
<dbReference type="InterPro" id="IPR036844">
    <property type="entry name" value="Hint_dom_sf"/>
</dbReference>
<dbReference type="InterPro" id="IPR003587">
    <property type="entry name" value="Hint_dom_N"/>
</dbReference>
<evidence type="ECO:0000256" key="9">
    <source>
        <dbReference type="ARBA" id="ARBA00023125"/>
    </source>
</evidence>
<comment type="catalytic activity">
    <reaction evidence="12 14">
        <text>ATP + H2O = ADP + phosphate + H(+)</text>
        <dbReference type="Rhea" id="RHEA:13065"/>
        <dbReference type="ChEBI" id="CHEBI:15377"/>
        <dbReference type="ChEBI" id="CHEBI:15378"/>
        <dbReference type="ChEBI" id="CHEBI:30616"/>
        <dbReference type="ChEBI" id="CHEBI:43474"/>
        <dbReference type="ChEBI" id="CHEBI:456216"/>
        <dbReference type="EC" id="5.6.2.3"/>
    </reaction>
</comment>
<dbReference type="SMART" id="SM00306">
    <property type="entry name" value="HintN"/>
    <property type="match status" value="1"/>
</dbReference>
<evidence type="ECO:0000256" key="11">
    <source>
        <dbReference type="ARBA" id="ARBA00044940"/>
    </source>
</evidence>
<dbReference type="PROSITE" id="PS50818">
    <property type="entry name" value="INTEIN_C_TER"/>
    <property type="match status" value="1"/>
</dbReference>
<keyword evidence="7 14" id="KW-0347">Helicase</keyword>
<evidence type="ECO:0000256" key="10">
    <source>
        <dbReference type="ARBA" id="ARBA00023235"/>
    </source>
</evidence>
<keyword evidence="3 14" id="KW-0235">DNA replication</keyword>
<comment type="function">
    <text evidence="11 14">The intein is an endonuclease.</text>
</comment>
<dbReference type="InterPro" id="IPR007694">
    <property type="entry name" value="DNA_helicase_DnaB-like_C"/>
</dbReference>
<evidence type="ECO:0000256" key="14">
    <source>
        <dbReference type="RuleBase" id="RU362085"/>
    </source>
</evidence>
<dbReference type="GO" id="GO:1990077">
    <property type="term" value="C:primosome complex"/>
    <property type="evidence" value="ECO:0007669"/>
    <property type="project" value="UniProtKB-UniRule"/>
</dbReference>
<dbReference type="Gene3D" id="2.170.16.10">
    <property type="entry name" value="Hedgehog/Intein (Hint) domain"/>
    <property type="match status" value="1"/>
</dbReference>
<evidence type="ECO:0000259" key="16">
    <source>
        <dbReference type="PROSITE" id="PS51199"/>
    </source>
</evidence>
<evidence type="ECO:0000256" key="2">
    <source>
        <dbReference type="ARBA" id="ARBA00022515"/>
    </source>
</evidence>
<name>A0A5D8QBF0_9THEO</name>
<organism evidence="17 18">
    <name type="scientific">Calorimonas adulescens</name>
    <dbReference type="NCBI Taxonomy" id="2606906"/>
    <lineage>
        <taxon>Bacteria</taxon>
        <taxon>Bacillati</taxon>
        <taxon>Bacillota</taxon>
        <taxon>Clostridia</taxon>
        <taxon>Thermoanaerobacterales</taxon>
        <taxon>Thermoanaerobacteraceae</taxon>
        <taxon>Calorimonas</taxon>
    </lineage>
</organism>
<dbReference type="PROSITE" id="PS50817">
    <property type="entry name" value="INTEIN_N_TER"/>
    <property type="match status" value="1"/>
</dbReference>
<dbReference type="InterPro" id="IPR016136">
    <property type="entry name" value="DNA_helicase_N/primase_C"/>
</dbReference>
<comment type="function">
    <text evidence="14">The main replicative DNA helicase, it participates in initiation and elongation during chromosome replication. Travels ahead of the DNA replisome, separating dsDNA into templates for DNA synthesis. A processive ATP-dependent 5'-3' DNA helicase it has DNA-dependent ATPase activity.</text>
</comment>
<evidence type="ECO:0000256" key="4">
    <source>
        <dbReference type="ARBA" id="ARBA00022737"/>
    </source>
</evidence>
<evidence type="ECO:0000256" key="6">
    <source>
        <dbReference type="ARBA" id="ARBA00022801"/>
    </source>
</evidence>
<evidence type="ECO:0000256" key="8">
    <source>
        <dbReference type="ARBA" id="ARBA00022840"/>
    </source>
</evidence>
<keyword evidence="5 14" id="KW-0547">Nucleotide-binding</keyword>
<dbReference type="NCBIfam" id="TIGR00665">
    <property type="entry name" value="DnaB"/>
    <property type="match status" value="1"/>
</dbReference>
<keyword evidence="4" id="KW-0677">Repeat</keyword>
<evidence type="ECO:0000313" key="17">
    <source>
        <dbReference type="EMBL" id="TZE80853.1"/>
    </source>
</evidence>
<dbReference type="InterPro" id="IPR003593">
    <property type="entry name" value="AAA+_ATPase"/>
</dbReference>
<comment type="similarity">
    <text evidence="1 14">Belongs to the helicase family. DnaB subfamily.</text>
</comment>
<dbReference type="SUPFAM" id="SSF52540">
    <property type="entry name" value="P-loop containing nucleoside triphosphate hydrolases"/>
    <property type="match status" value="1"/>
</dbReference>
<keyword evidence="6 14" id="KW-0378">Hydrolase</keyword>
<dbReference type="InterPro" id="IPR027417">
    <property type="entry name" value="P-loop_NTPase"/>
</dbReference>
<evidence type="ECO:0000256" key="7">
    <source>
        <dbReference type="ARBA" id="ARBA00022806"/>
    </source>
</evidence>
<dbReference type="InterPro" id="IPR007692">
    <property type="entry name" value="DNA_helicase_DnaB"/>
</dbReference>
<evidence type="ECO:0000256" key="5">
    <source>
        <dbReference type="ARBA" id="ARBA00022741"/>
    </source>
</evidence>
<dbReference type="FunFam" id="1.10.860.10:FF:000001">
    <property type="entry name" value="Replicative DNA helicase"/>
    <property type="match status" value="1"/>
</dbReference>
<dbReference type="InterPro" id="IPR036185">
    <property type="entry name" value="DNA_heli_DnaB-like_N_sf"/>
</dbReference>
<dbReference type="PANTHER" id="PTHR30153:SF2">
    <property type="entry name" value="REPLICATIVE DNA HELICASE"/>
    <property type="match status" value="1"/>
</dbReference>
<accession>A0A5D8QBF0</accession>
<evidence type="ECO:0000256" key="12">
    <source>
        <dbReference type="ARBA" id="ARBA00048954"/>
    </source>
</evidence>
<dbReference type="GO" id="GO:0016539">
    <property type="term" value="P:intein-mediated protein splicing"/>
    <property type="evidence" value="ECO:0007669"/>
    <property type="project" value="InterPro"/>
</dbReference>
<feature type="coiled-coil region" evidence="15">
    <location>
        <begin position="321"/>
        <end position="348"/>
    </location>
</feature>
<dbReference type="Pfam" id="PF03796">
    <property type="entry name" value="DnaB_C"/>
    <property type="match status" value="2"/>
</dbReference>
<dbReference type="Pfam" id="PF00772">
    <property type="entry name" value="DnaB"/>
    <property type="match status" value="1"/>
</dbReference>
<dbReference type="GO" id="GO:0043139">
    <property type="term" value="F:5'-3' DNA helicase activity"/>
    <property type="evidence" value="ECO:0007669"/>
    <property type="project" value="UniProtKB-EC"/>
</dbReference>
<proteinExistence type="inferred from homology"/>
<evidence type="ECO:0000256" key="3">
    <source>
        <dbReference type="ARBA" id="ARBA00022705"/>
    </source>
</evidence>
<dbReference type="GO" id="GO:0006269">
    <property type="term" value="P:DNA replication, synthesis of primer"/>
    <property type="evidence" value="ECO:0007669"/>
    <property type="project" value="UniProtKB-UniRule"/>
</dbReference>
<dbReference type="Gene3D" id="3.40.50.300">
    <property type="entry name" value="P-loop containing nucleotide triphosphate hydrolases"/>
    <property type="match status" value="2"/>
</dbReference>
<dbReference type="CDD" id="cd00081">
    <property type="entry name" value="Hint"/>
    <property type="match status" value="1"/>
</dbReference>
<dbReference type="Proteomes" id="UP000322976">
    <property type="component" value="Unassembled WGS sequence"/>
</dbReference>
<feature type="domain" description="SF4 helicase" evidence="16">
    <location>
        <begin position="570"/>
        <end position="630"/>
    </location>
</feature>
<keyword evidence="8 14" id="KW-0067">ATP-binding</keyword>
<dbReference type="Gene3D" id="1.10.860.10">
    <property type="entry name" value="DNAb Helicase, Chain A"/>
    <property type="match status" value="1"/>
</dbReference>
<evidence type="ECO:0000313" key="18">
    <source>
        <dbReference type="Proteomes" id="UP000322976"/>
    </source>
</evidence>
<keyword evidence="2 14" id="KW-0639">Primosome</keyword>
<dbReference type="CDD" id="cd00984">
    <property type="entry name" value="DnaB_C"/>
    <property type="match status" value="1"/>
</dbReference>